<keyword evidence="18" id="KW-1185">Reference proteome</keyword>
<proteinExistence type="inferred from homology"/>
<evidence type="ECO:0000256" key="1">
    <source>
        <dbReference type="ARBA" id="ARBA00004251"/>
    </source>
</evidence>
<feature type="signal peptide" evidence="15">
    <location>
        <begin position="1"/>
        <end position="30"/>
    </location>
</feature>
<dbReference type="PANTHER" id="PTHR32080:SF24">
    <property type="entry name" value="PLASMODESMATA-LOCATED PROTEIN 2"/>
    <property type="match status" value="1"/>
</dbReference>
<evidence type="ECO:0000256" key="4">
    <source>
        <dbReference type="ARBA" id="ARBA00022581"/>
    </source>
</evidence>
<gene>
    <name evidence="17" type="ORF">IFM89_010520</name>
</gene>
<feature type="chain" id="PRO_5032953836" description="Gnk2-homologous domain-containing protein" evidence="15">
    <location>
        <begin position="31"/>
        <end position="294"/>
    </location>
</feature>
<dbReference type="PANTHER" id="PTHR32080">
    <property type="entry name" value="ANTIFUNGAL PROTEIN GINKBILOBIN-2-LIKE"/>
    <property type="match status" value="1"/>
</dbReference>
<dbReference type="InterPro" id="IPR002902">
    <property type="entry name" value="GNK2"/>
</dbReference>
<evidence type="ECO:0000313" key="17">
    <source>
        <dbReference type="EMBL" id="KAF9604845.1"/>
    </source>
</evidence>
<feature type="transmembrane region" description="Helical" evidence="14">
    <location>
        <begin position="264"/>
        <end position="284"/>
    </location>
</feature>
<dbReference type="GO" id="GO:0009506">
    <property type="term" value="C:plasmodesma"/>
    <property type="evidence" value="ECO:0007669"/>
    <property type="project" value="UniProtKB-SubCell"/>
</dbReference>
<evidence type="ECO:0000256" key="3">
    <source>
        <dbReference type="ARBA" id="ARBA00022475"/>
    </source>
</evidence>
<keyword evidence="8" id="KW-0965">Cell junction</keyword>
<evidence type="ECO:0000256" key="11">
    <source>
        <dbReference type="ARBA" id="ARBA00023157"/>
    </source>
</evidence>
<evidence type="ECO:0000256" key="10">
    <source>
        <dbReference type="ARBA" id="ARBA00023136"/>
    </source>
</evidence>
<keyword evidence="3" id="KW-1003">Cell membrane</keyword>
<keyword evidence="11" id="KW-1015">Disulfide bond</keyword>
<dbReference type="PROSITE" id="PS51473">
    <property type="entry name" value="GNK2"/>
    <property type="match status" value="2"/>
</dbReference>
<dbReference type="InterPro" id="IPR051378">
    <property type="entry name" value="Cell2Cell_Antifungal"/>
</dbReference>
<evidence type="ECO:0000256" key="9">
    <source>
        <dbReference type="ARBA" id="ARBA00022989"/>
    </source>
</evidence>
<comment type="subcellular location">
    <subcellularLocation>
        <location evidence="12">Cell junction</location>
        <location evidence="12">Plasmodesma</location>
    </subcellularLocation>
    <subcellularLocation>
        <location evidence="1">Cell membrane</location>
        <topology evidence="1">Single-pass type I membrane protein</topology>
    </subcellularLocation>
</comment>
<dbReference type="AlphaFoldDB" id="A0A835HS53"/>
<keyword evidence="7" id="KW-0677">Repeat</keyword>
<dbReference type="EMBL" id="JADFTS010000005">
    <property type="protein sequence ID" value="KAF9604845.1"/>
    <property type="molecule type" value="Genomic_DNA"/>
</dbReference>
<evidence type="ECO:0000256" key="6">
    <source>
        <dbReference type="ARBA" id="ARBA00022729"/>
    </source>
</evidence>
<comment type="caution">
    <text evidence="17">The sequence shown here is derived from an EMBL/GenBank/DDBJ whole genome shotgun (WGS) entry which is preliminary data.</text>
</comment>
<dbReference type="Proteomes" id="UP000631114">
    <property type="component" value="Unassembled WGS sequence"/>
</dbReference>
<evidence type="ECO:0000256" key="12">
    <source>
        <dbReference type="ARBA" id="ARBA00024184"/>
    </source>
</evidence>
<dbReference type="OrthoDB" id="1926347at2759"/>
<keyword evidence="10 14" id="KW-0472">Membrane</keyword>
<keyword evidence="2" id="KW-0813">Transport</keyword>
<name>A0A835HS53_9MAGN</name>
<keyword evidence="4" id="KW-0945">Host-virus interaction</keyword>
<evidence type="ECO:0000256" key="7">
    <source>
        <dbReference type="ARBA" id="ARBA00022737"/>
    </source>
</evidence>
<dbReference type="GO" id="GO:0005886">
    <property type="term" value="C:plasma membrane"/>
    <property type="evidence" value="ECO:0007669"/>
    <property type="project" value="UniProtKB-SubCell"/>
</dbReference>
<keyword evidence="5 14" id="KW-0812">Transmembrane</keyword>
<keyword evidence="6 15" id="KW-0732">Signal</keyword>
<feature type="domain" description="Gnk2-homologous" evidence="16">
    <location>
        <begin position="34"/>
        <end position="137"/>
    </location>
</feature>
<dbReference type="Pfam" id="PF01657">
    <property type="entry name" value="Stress-antifung"/>
    <property type="match status" value="2"/>
</dbReference>
<evidence type="ECO:0000256" key="2">
    <source>
        <dbReference type="ARBA" id="ARBA00022448"/>
    </source>
</evidence>
<organism evidence="17 18">
    <name type="scientific">Coptis chinensis</name>
    <dbReference type="NCBI Taxonomy" id="261450"/>
    <lineage>
        <taxon>Eukaryota</taxon>
        <taxon>Viridiplantae</taxon>
        <taxon>Streptophyta</taxon>
        <taxon>Embryophyta</taxon>
        <taxon>Tracheophyta</taxon>
        <taxon>Spermatophyta</taxon>
        <taxon>Magnoliopsida</taxon>
        <taxon>Ranunculales</taxon>
        <taxon>Ranunculaceae</taxon>
        <taxon>Coptidoideae</taxon>
        <taxon>Coptis</taxon>
    </lineage>
</organism>
<accession>A0A835HS53</accession>
<keyword evidence="9 14" id="KW-1133">Transmembrane helix</keyword>
<evidence type="ECO:0000259" key="16">
    <source>
        <dbReference type="PROSITE" id="PS51473"/>
    </source>
</evidence>
<feature type="domain" description="Gnk2-homologous" evidence="16">
    <location>
        <begin position="142"/>
        <end position="246"/>
    </location>
</feature>
<dbReference type="GO" id="GO:0010497">
    <property type="term" value="P:plasmodesmata-mediated intercellular transport"/>
    <property type="evidence" value="ECO:0007669"/>
    <property type="project" value="UniProtKB-ARBA"/>
</dbReference>
<reference evidence="17 18" key="1">
    <citation type="submission" date="2020-10" db="EMBL/GenBank/DDBJ databases">
        <title>The Coptis chinensis genome and diversification of protoberbering-type alkaloids.</title>
        <authorList>
            <person name="Wang B."/>
            <person name="Shu S."/>
            <person name="Song C."/>
            <person name="Liu Y."/>
        </authorList>
    </citation>
    <scope>NUCLEOTIDE SEQUENCE [LARGE SCALE GENOMIC DNA]</scope>
    <source>
        <strain evidence="17">HL-2020</strain>
        <tissue evidence="17">Leaf</tissue>
    </source>
</reference>
<evidence type="ECO:0000256" key="8">
    <source>
        <dbReference type="ARBA" id="ARBA00022949"/>
    </source>
</evidence>
<protein>
    <recommendedName>
        <fullName evidence="16">Gnk2-homologous domain-containing protein</fullName>
    </recommendedName>
</protein>
<dbReference type="CDD" id="cd23509">
    <property type="entry name" value="Gnk2-like"/>
    <property type="match status" value="2"/>
</dbReference>
<evidence type="ECO:0000256" key="15">
    <source>
        <dbReference type="SAM" id="SignalP"/>
    </source>
</evidence>
<dbReference type="GO" id="GO:0046739">
    <property type="term" value="P:transport of virus in multicellular host"/>
    <property type="evidence" value="ECO:0007669"/>
    <property type="project" value="TreeGrafter"/>
</dbReference>
<dbReference type="FunFam" id="3.30.430.20:FF:000001">
    <property type="entry name" value="cysteine-rich repeat secretory protein 3"/>
    <property type="match status" value="1"/>
</dbReference>
<evidence type="ECO:0000256" key="5">
    <source>
        <dbReference type="ARBA" id="ARBA00022692"/>
    </source>
</evidence>
<comment type="similarity">
    <text evidence="13">Belongs to the cysteine-rich repeat secretory protein family. Plasmodesmata-located proteins (PDLD) subfamily.</text>
</comment>
<dbReference type="FunFam" id="3.30.430.20:FF:000008">
    <property type="entry name" value="cysteine-rich repeat secretory protein 3"/>
    <property type="match status" value="1"/>
</dbReference>
<dbReference type="Gene3D" id="3.30.430.20">
    <property type="entry name" value="Gnk2 domain, C-X8-C-X2-C motif"/>
    <property type="match status" value="2"/>
</dbReference>
<evidence type="ECO:0000256" key="13">
    <source>
        <dbReference type="ARBA" id="ARBA00038393"/>
    </source>
</evidence>
<dbReference type="InterPro" id="IPR038408">
    <property type="entry name" value="GNK2_sf"/>
</dbReference>
<evidence type="ECO:0000256" key="14">
    <source>
        <dbReference type="SAM" id="Phobius"/>
    </source>
</evidence>
<sequence length="294" mass="31741">MGFLKKPFFSITLATLVILTSFEYFPVVKTASDNTNLVYKGCANQTFSDPTYTQTLQALFDSLLAQSSKNKFFKTTSSGGSQGTISGLFQCRGDLSNNDCYNCVAKIPQMVTQLCGNTVAGRIQLMGCYGLYEISGFPQVSGYQMLFKTCGKSQISGSGFEERRDTAFSTMENGILSSGNNNNGGFFATSYESVYVLGQCEGDLSSGDCGDCVKAAVQHAQVECGNSISGQVYLHKCYMSYAYYPNGISKKTSSGTKQNTGKTIAIVVGGVAAVGFAFICLMFLRSLLKKRDDY</sequence>
<evidence type="ECO:0000313" key="18">
    <source>
        <dbReference type="Proteomes" id="UP000631114"/>
    </source>
</evidence>